<dbReference type="Pfam" id="PF01554">
    <property type="entry name" value="MatE"/>
    <property type="match status" value="2"/>
</dbReference>
<evidence type="ECO:0000256" key="13">
    <source>
        <dbReference type="SAM" id="Phobius"/>
    </source>
</evidence>
<dbReference type="InterPro" id="IPR048279">
    <property type="entry name" value="MdtK-like"/>
</dbReference>
<comment type="function">
    <text evidence="1">Multidrug efflux pump.</text>
</comment>
<keyword evidence="9 13" id="KW-1133">Transmembrane helix</keyword>
<evidence type="ECO:0000256" key="7">
    <source>
        <dbReference type="ARBA" id="ARBA00022475"/>
    </source>
</evidence>
<feature type="transmembrane region" description="Helical" evidence="13">
    <location>
        <begin position="285"/>
        <end position="303"/>
    </location>
</feature>
<evidence type="ECO:0000256" key="1">
    <source>
        <dbReference type="ARBA" id="ARBA00003408"/>
    </source>
</evidence>
<evidence type="ECO:0000256" key="9">
    <source>
        <dbReference type="ARBA" id="ARBA00022989"/>
    </source>
</evidence>
<keyword evidence="8 13" id="KW-0812">Transmembrane</keyword>
<evidence type="ECO:0000256" key="10">
    <source>
        <dbReference type="ARBA" id="ARBA00023065"/>
    </source>
</evidence>
<evidence type="ECO:0000256" key="12">
    <source>
        <dbReference type="ARBA" id="ARBA00031636"/>
    </source>
</evidence>
<evidence type="ECO:0000256" key="11">
    <source>
        <dbReference type="ARBA" id="ARBA00023136"/>
    </source>
</evidence>
<feature type="transmembrane region" description="Helical" evidence="13">
    <location>
        <begin position="94"/>
        <end position="114"/>
    </location>
</feature>
<dbReference type="AlphaFoldDB" id="A0A173ST54"/>
<feature type="transmembrane region" description="Helical" evidence="13">
    <location>
        <begin position="324"/>
        <end position="348"/>
    </location>
</feature>
<keyword evidence="6" id="KW-0050">Antiport</keyword>
<feature type="transmembrane region" description="Helical" evidence="13">
    <location>
        <begin position="60"/>
        <end position="82"/>
    </location>
</feature>
<dbReference type="CDD" id="cd13137">
    <property type="entry name" value="MATE_NorM_like"/>
    <property type="match status" value="1"/>
</dbReference>
<feature type="transmembrane region" description="Helical" evidence="13">
    <location>
        <begin position="196"/>
        <end position="217"/>
    </location>
</feature>
<keyword evidence="7" id="KW-1003">Cell membrane</keyword>
<evidence type="ECO:0000256" key="4">
    <source>
        <dbReference type="ARBA" id="ARBA00020268"/>
    </source>
</evidence>
<dbReference type="GO" id="GO:0015297">
    <property type="term" value="F:antiporter activity"/>
    <property type="evidence" value="ECO:0007669"/>
    <property type="project" value="UniProtKB-KW"/>
</dbReference>
<feature type="transmembrane region" description="Helical" evidence="13">
    <location>
        <begin position="360"/>
        <end position="378"/>
    </location>
</feature>
<dbReference type="EMBL" id="CYXT01000009">
    <property type="protein sequence ID" value="CUM92338.1"/>
    <property type="molecule type" value="Genomic_DNA"/>
</dbReference>
<dbReference type="PANTHER" id="PTHR43298:SF2">
    <property type="entry name" value="FMN_FAD EXPORTER YEEO-RELATED"/>
    <property type="match status" value="1"/>
</dbReference>
<comment type="subcellular location">
    <subcellularLocation>
        <location evidence="2">Cell membrane</location>
        <topology evidence="2">Multi-pass membrane protein</topology>
    </subcellularLocation>
</comment>
<dbReference type="PIRSF" id="PIRSF006603">
    <property type="entry name" value="DinF"/>
    <property type="match status" value="1"/>
</dbReference>
<evidence type="ECO:0000256" key="6">
    <source>
        <dbReference type="ARBA" id="ARBA00022449"/>
    </source>
</evidence>
<name>A0A173ST54_ANAHA</name>
<keyword evidence="10" id="KW-0406">Ion transport</keyword>
<feature type="transmembrane region" description="Helical" evidence="13">
    <location>
        <begin position="137"/>
        <end position="159"/>
    </location>
</feature>
<dbReference type="Proteomes" id="UP000095598">
    <property type="component" value="Unassembled WGS sequence"/>
</dbReference>
<organism evidence="14 15">
    <name type="scientific">Anaerostipes hadrus</name>
    <dbReference type="NCBI Taxonomy" id="649756"/>
    <lineage>
        <taxon>Bacteria</taxon>
        <taxon>Bacillati</taxon>
        <taxon>Bacillota</taxon>
        <taxon>Clostridia</taxon>
        <taxon>Lachnospirales</taxon>
        <taxon>Lachnospiraceae</taxon>
        <taxon>Anaerostipes</taxon>
    </lineage>
</organism>
<proteinExistence type="inferred from homology"/>
<evidence type="ECO:0000313" key="15">
    <source>
        <dbReference type="Proteomes" id="UP000095598"/>
    </source>
</evidence>
<feature type="transmembrane region" description="Helical" evidence="13">
    <location>
        <begin position="260"/>
        <end position="279"/>
    </location>
</feature>
<gene>
    <name evidence="14" type="ORF">ERS852425_01483</name>
</gene>
<feature type="transmembrane region" description="Helical" evidence="13">
    <location>
        <begin position="20"/>
        <end position="40"/>
    </location>
</feature>
<dbReference type="InterPro" id="IPR050222">
    <property type="entry name" value="MATE_MdtK"/>
</dbReference>
<evidence type="ECO:0000256" key="5">
    <source>
        <dbReference type="ARBA" id="ARBA00022448"/>
    </source>
</evidence>
<keyword evidence="11 13" id="KW-0472">Membrane</keyword>
<comment type="similarity">
    <text evidence="3">Belongs to the multi antimicrobial extrusion (MATE) (TC 2.A.66.1) family.</text>
</comment>
<accession>A0A173ST54</accession>
<dbReference type="PANTHER" id="PTHR43298">
    <property type="entry name" value="MULTIDRUG RESISTANCE PROTEIN NORM-RELATED"/>
    <property type="match status" value="1"/>
</dbReference>
<dbReference type="InterPro" id="IPR002528">
    <property type="entry name" value="MATE_fam"/>
</dbReference>
<dbReference type="GO" id="GO:0042910">
    <property type="term" value="F:xenobiotic transmembrane transporter activity"/>
    <property type="evidence" value="ECO:0007669"/>
    <property type="project" value="InterPro"/>
</dbReference>
<evidence type="ECO:0000256" key="8">
    <source>
        <dbReference type="ARBA" id="ARBA00022692"/>
    </source>
</evidence>
<dbReference type="NCBIfam" id="TIGR00797">
    <property type="entry name" value="matE"/>
    <property type="match status" value="1"/>
</dbReference>
<dbReference type="RefSeq" id="WP_055258480.1">
    <property type="nucleotide sequence ID" value="NZ_CACRSX010000039.1"/>
</dbReference>
<protein>
    <recommendedName>
        <fullName evidence="4">Probable multidrug resistance protein NorM</fullName>
    </recommendedName>
    <alternativeName>
        <fullName evidence="12">Multidrug-efflux transporter</fullName>
    </alternativeName>
</protein>
<dbReference type="GO" id="GO:0005886">
    <property type="term" value="C:plasma membrane"/>
    <property type="evidence" value="ECO:0007669"/>
    <property type="project" value="UniProtKB-SubCell"/>
</dbReference>
<feature type="transmembrane region" description="Helical" evidence="13">
    <location>
        <begin position="171"/>
        <end position="190"/>
    </location>
</feature>
<keyword evidence="5" id="KW-0813">Transport</keyword>
<evidence type="ECO:0000256" key="3">
    <source>
        <dbReference type="ARBA" id="ARBA00010199"/>
    </source>
</evidence>
<evidence type="ECO:0000256" key="2">
    <source>
        <dbReference type="ARBA" id="ARBA00004651"/>
    </source>
</evidence>
<sequence length="451" mass="49198">MEITDSARNRMFSNKDLVRLIIPLIIEQMLTVTVGLADSIMTANVGEEAVSGVSLVDSVMVLMINLFSALATGGAVVAGQFLGQRKNIMACKTADQLILFIVSLSVVIMAGIYACKNFILNVVFGNIEPGVMHNAEIYLMIVTASIPFIAIYNGCAALFRIMGNSKISMNMSMLMNGINIAGNAILIYGFKFGVEGVAIPTLVSRIVAAVVMVRLLAKQNQDVHLSKHIHFHFKGYLIQKILHIGVPNGIENSMFQLGRIMVLSIVAGFGTSSITANAIGNVVASFELIPGIGVGFAVLTVVSRCIGAGDYEAARYYTKKLLKVAYAALIALNIIVVMILPLIVQVYHLSPETAAITRKILLYHTLCCVTIWPPAFTIPNTLRAANDVKYCMVVASATMWIFRIFCSVVLGKWMGLGVFGVWVAMTLDWVFRGILFVKRYIQGKWQRMALI</sequence>
<dbReference type="GO" id="GO:0006811">
    <property type="term" value="P:monoatomic ion transport"/>
    <property type="evidence" value="ECO:0007669"/>
    <property type="project" value="UniProtKB-KW"/>
</dbReference>
<reference evidence="14 15" key="1">
    <citation type="submission" date="2015-09" db="EMBL/GenBank/DDBJ databases">
        <authorList>
            <consortium name="Pathogen Informatics"/>
        </authorList>
    </citation>
    <scope>NUCLEOTIDE SEQUENCE [LARGE SCALE GENOMIC DNA]</scope>
    <source>
        <strain evidence="14 15">2789STDY5608868</strain>
    </source>
</reference>
<evidence type="ECO:0000313" key="14">
    <source>
        <dbReference type="EMBL" id="CUM92338.1"/>
    </source>
</evidence>